<evidence type="ECO:0000313" key="1">
    <source>
        <dbReference type="EMBL" id="KAK7322564.1"/>
    </source>
</evidence>
<reference evidence="1 2" key="1">
    <citation type="submission" date="2024-01" db="EMBL/GenBank/DDBJ databases">
        <title>The genomes of 5 underutilized Papilionoideae crops provide insights into root nodulation and disease resistanc.</title>
        <authorList>
            <person name="Jiang F."/>
        </authorList>
    </citation>
    <scope>NUCLEOTIDE SEQUENCE [LARGE SCALE GENOMIC DNA]</scope>
    <source>
        <strain evidence="1">LVBAO_FW01</strain>
        <tissue evidence="1">Leaves</tissue>
    </source>
</reference>
<comment type="caution">
    <text evidence="1">The sequence shown here is derived from an EMBL/GenBank/DDBJ whole genome shotgun (WGS) entry which is preliminary data.</text>
</comment>
<sequence length="100" mass="11174">MRKGSFLIIAGKHFCVQSTHPLCLARRHGLQSSAFGIEAPSIRVQFDASCSLRFMLDHAFDQSAIAFYSRLTLDLIRSARIVVRCPKSMKMNEKAKSKSG</sequence>
<gene>
    <name evidence="1" type="ORF">VNO77_25950</name>
</gene>
<evidence type="ECO:0000313" key="2">
    <source>
        <dbReference type="Proteomes" id="UP001367508"/>
    </source>
</evidence>
<organism evidence="1 2">
    <name type="scientific">Canavalia gladiata</name>
    <name type="common">Sword bean</name>
    <name type="synonym">Dolichos gladiatus</name>
    <dbReference type="NCBI Taxonomy" id="3824"/>
    <lineage>
        <taxon>Eukaryota</taxon>
        <taxon>Viridiplantae</taxon>
        <taxon>Streptophyta</taxon>
        <taxon>Embryophyta</taxon>
        <taxon>Tracheophyta</taxon>
        <taxon>Spermatophyta</taxon>
        <taxon>Magnoliopsida</taxon>
        <taxon>eudicotyledons</taxon>
        <taxon>Gunneridae</taxon>
        <taxon>Pentapetalae</taxon>
        <taxon>rosids</taxon>
        <taxon>fabids</taxon>
        <taxon>Fabales</taxon>
        <taxon>Fabaceae</taxon>
        <taxon>Papilionoideae</taxon>
        <taxon>50 kb inversion clade</taxon>
        <taxon>NPAAA clade</taxon>
        <taxon>indigoferoid/millettioid clade</taxon>
        <taxon>Phaseoleae</taxon>
        <taxon>Canavalia</taxon>
    </lineage>
</organism>
<dbReference type="AlphaFoldDB" id="A0AAN9Q5W9"/>
<accession>A0AAN9Q5W9</accession>
<protein>
    <submittedName>
        <fullName evidence="1">Uncharacterized protein</fullName>
    </submittedName>
</protein>
<name>A0AAN9Q5W9_CANGL</name>
<proteinExistence type="predicted"/>
<keyword evidence="2" id="KW-1185">Reference proteome</keyword>
<dbReference type="EMBL" id="JAYMYQ010000006">
    <property type="protein sequence ID" value="KAK7322564.1"/>
    <property type="molecule type" value="Genomic_DNA"/>
</dbReference>
<dbReference type="Proteomes" id="UP001367508">
    <property type="component" value="Unassembled WGS sequence"/>
</dbReference>